<dbReference type="RefSeq" id="WP_158767162.1">
    <property type="nucleotide sequence ID" value="NZ_CP047045.1"/>
</dbReference>
<protein>
    <recommendedName>
        <fullName evidence="1">N-acetyltransferase domain-containing protein</fullName>
    </recommendedName>
</protein>
<keyword evidence="3" id="KW-1185">Reference proteome</keyword>
<dbReference type="AlphaFoldDB" id="A0A6I6MUD4"/>
<name>A0A6I6MUD4_9CAUL</name>
<dbReference type="KEGG" id="tsv:DSM104635_03226"/>
<dbReference type="Proteomes" id="UP000431269">
    <property type="component" value="Chromosome"/>
</dbReference>
<proteinExistence type="predicted"/>
<dbReference type="Pfam" id="PF14542">
    <property type="entry name" value="Acetyltransf_CG"/>
    <property type="match status" value="1"/>
</dbReference>
<dbReference type="EMBL" id="CP047045">
    <property type="protein sequence ID" value="QGZ96367.1"/>
    <property type="molecule type" value="Genomic_DNA"/>
</dbReference>
<dbReference type="SUPFAM" id="SSF55729">
    <property type="entry name" value="Acyl-CoA N-acyltransferases (Nat)"/>
    <property type="match status" value="1"/>
</dbReference>
<evidence type="ECO:0000313" key="3">
    <source>
        <dbReference type="Proteomes" id="UP000431269"/>
    </source>
</evidence>
<feature type="domain" description="N-acetyltransferase" evidence="1">
    <location>
        <begin position="5"/>
        <end position="90"/>
    </location>
</feature>
<evidence type="ECO:0000313" key="2">
    <source>
        <dbReference type="EMBL" id="QGZ96367.1"/>
    </source>
</evidence>
<dbReference type="InterPro" id="IPR016181">
    <property type="entry name" value="Acyl_CoA_acyltransferase"/>
</dbReference>
<dbReference type="PROSITE" id="PS51729">
    <property type="entry name" value="GNAT_YJDJ"/>
    <property type="match status" value="1"/>
</dbReference>
<gene>
    <name evidence="2" type="ORF">DSM104635_03226</name>
</gene>
<accession>A0A6I6MUD4</accession>
<dbReference type="Gene3D" id="3.40.630.30">
    <property type="match status" value="1"/>
</dbReference>
<evidence type="ECO:0000259" key="1">
    <source>
        <dbReference type="PROSITE" id="PS51729"/>
    </source>
</evidence>
<organism evidence="2 3">
    <name type="scientific">Terricaulis silvestris</name>
    <dbReference type="NCBI Taxonomy" id="2686094"/>
    <lineage>
        <taxon>Bacteria</taxon>
        <taxon>Pseudomonadati</taxon>
        <taxon>Pseudomonadota</taxon>
        <taxon>Alphaproteobacteria</taxon>
        <taxon>Caulobacterales</taxon>
        <taxon>Caulobacteraceae</taxon>
        <taxon>Terricaulis</taxon>
    </lineage>
</organism>
<dbReference type="InterPro" id="IPR031165">
    <property type="entry name" value="GNAT_YJDJ"/>
</dbReference>
<sequence>MNALRDNIERHRYELDAPEGMSWADYRDIGGVRVIMHVETPVVARGRGYASKLMAEVVSEARGTSRKLRASCAFAVAYFRRHPDTADVQA</sequence>
<reference evidence="3" key="1">
    <citation type="submission" date="2019-12" db="EMBL/GenBank/DDBJ databases">
        <title>Complete genome of Terracaulis silvestris 0127_4.</title>
        <authorList>
            <person name="Vieira S."/>
            <person name="Riedel T."/>
            <person name="Sproer C."/>
            <person name="Pascual J."/>
            <person name="Boedeker C."/>
            <person name="Overmann J."/>
        </authorList>
    </citation>
    <scope>NUCLEOTIDE SEQUENCE [LARGE SCALE GENOMIC DNA]</scope>
    <source>
        <strain evidence="3">0127_4</strain>
    </source>
</reference>